<evidence type="ECO:0000313" key="2">
    <source>
        <dbReference type="EMBL" id="GEU40358.1"/>
    </source>
</evidence>
<dbReference type="SUPFAM" id="SSF56112">
    <property type="entry name" value="Protein kinase-like (PK-like)"/>
    <property type="match status" value="1"/>
</dbReference>
<dbReference type="EMBL" id="BKCJ010001292">
    <property type="protein sequence ID" value="GEU40358.1"/>
    <property type="molecule type" value="Genomic_DNA"/>
</dbReference>
<dbReference type="SUPFAM" id="SSF109604">
    <property type="entry name" value="HD-domain/PDEase-like"/>
    <property type="match status" value="1"/>
</dbReference>
<feature type="domain" description="RelA/SpoT" evidence="1">
    <location>
        <begin position="70"/>
        <end position="188"/>
    </location>
</feature>
<name>A0A6L2JTE7_TANCI</name>
<dbReference type="Gene3D" id="3.30.460.10">
    <property type="entry name" value="Beta Polymerase, domain 2"/>
    <property type="match status" value="1"/>
</dbReference>
<proteinExistence type="predicted"/>
<keyword evidence="2" id="KW-0808">Transferase</keyword>
<dbReference type="CDD" id="cd05399">
    <property type="entry name" value="NT_Rel-Spo_like"/>
    <property type="match status" value="1"/>
</dbReference>
<dbReference type="GO" id="GO:0015969">
    <property type="term" value="P:guanosine tetraphosphate metabolic process"/>
    <property type="evidence" value="ECO:0007669"/>
    <property type="project" value="InterPro"/>
</dbReference>
<dbReference type="PANTHER" id="PTHR43061">
    <property type="entry name" value="GTP DIPHOSPHOKINASE RSH1, CHLOROPLASTIC-RELATED"/>
    <property type="match status" value="1"/>
</dbReference>
<gene>
    <name evidence="2" type="ORF">Tci_012336</name>
</gene>
<organism evidence="2">
    <name type="scientific">Tanacetum cinerariifolium</name>
    <name type="common">Dalmatian daisy</name>
    <name type="synonym">Chrysanthemum cinerariifolium</name>
    <dbReference type="NCBI Taxonomy" id="118510"/>
    <lineage>
        <taxon>Eukaryota</taxon>
        <taxon>Viridiplantae</taxon>
        <taxon>Streptophyta</taxon>
        <taxon>Embryophyta</taxon>
        <taxon>Tracheophyta</taxon>
        <taxon>Spermatophyta</taxon>
        <taxon>Magnoliopsida</taxon>
        <taxon>eudicotyledons</taxon>
        <taxon>Gunneridae</taxon>
        <taxon>Pentapetalae</taxon>
        <taxon>asterids</taxon>
        <taxon>campanulids</taxon>
        <taxon>Asterales</taxon>
        <taxon>Asteraceae</taxon>
        <taxon>Asteroideae</taxon>
        <taxon>Anthemideae</taxon>
        <taxon>Anthemidinae</taxon>
        <taxon>Tanacetum</taxon>
    </lineage>
</organism>
<dbReference type="AlphaFoldDB" id="A0A6L2JTE7"/>
<protein>
    <submittedName>
        <fullName evidence="2">Putative GTP diphosphokinase RSH1, chloroplastic</fullName>
    </submittedName>
</protein>
<dbReference type="GO" id="GO:0016301">
    <property type="term" value="F:kinase activity"/>
    <property type="evidence" value="ECO:0007669"/>
    <property type="project" value="UniProtKB-KW"/>
</dbReference>
<dbReference type="Pfam" id="PF04607">
    <property type="entry name" value="RelA_SpoT"/>
    <property type="match status" value="1"/>
</dbReference>
<dbReference type="Gene3D" id="1.10.3210.10">
    <property type="entry name" value="Hypothetical protein af1432"/>
    <property type="match status" value="1"/>
</dbReference>
<accession>A0A6L2JTE7</accession>
<dbReference type="InterPro" id="IPR043519">
    <property type="entry name" value="NT_sf"/>
</dbReference>
<dbReference type="InterPro" id="IPR011009">
    <property type="entry name" value="Kinase-like_dom_sf"/>
</dbReference>
<comment type="caution">
    <text evidence="2">The sequence shown here is derived from an EMBL/GenBank/DDBJ whole genome shotgun (WGS) entry which is preliminary data.</text>
</comment>
<reference evidence="2" key="1">
    <citation type="journal article" date="2019" name="Sci. Rep.">
        <title>Draft genome of Tanacetum cinerariifolium, the natural source of mosquito coil.</title>
        <authorList>
            <person name="Yamashiro T."/>
            <person name="Shiraishi A."/>
            <person name="Satake H."/>
            <person name="Nakayama K."/>
        </authorList>
    </citation>
    <scope>NUCLEOTIDE SEQUENCE</scope>
</reference>
<dbReference type="InterPro" id="IPR007685">
    <property type="entry name" value="RelA_SpoT"/>
</dbReference>
<keyword evidence="2" id="KW-0418">Kinase</keyword>
<sequence length="272" mass="31121">MKQEYGEFIEANDIKTSFFKVKKTMDPFLTFIHIVRVIIVKSADRLHNMRTLSHMTSHKQTLKVSAPLAKLLGMYQMEPFNLEFLYIAQISIIVQPNPCVDVGLLCNAQQICYQVLGVVHGIWNPIPRAYMKDHIANPKANGYQSIHTMVILFLYESTFRLEVKIKTEEMNLIASRDIADHYSGKVFVSDLSRGYDGATSDMWSCGVTLYVILTGADIIKGFDFEVYLPLSVYSKVDCDGNLDAYDSMRFGLPKESERSLMERVRQELKHEL</sequence>
<dbReference type="SUPFAM" id="SSF81301">
    <property type="entry name" value="Nucleotidyltransferase"/>
    <property type="match status" value="1"/>
</dbReference>
<evidence type="ECO:0000259" key="1">
    <source>
        <dbReference type="SMART" id="SM00954"/>
    </source>
</evidence>
<dbReference type="PANTHER" id="PTHR43061:SF1">
    <property type="entry name" value="GTP DIPHOSPHOKINASE RSH1, CHLOROPLASTIC-RELATED"/>
    <property type="match status" value="1"/>
</dbReference>
<dbReference type="SMART" id="SM00954">
    <property type="entry name" value="RelA_SpoT"/>
    <property type="match status" value="1"/>
</dbReference>